<accession>A0A6H5H4L8</accession>
<evidence type="ECO:0000313" key="1">
    <source>
        <dbReference type="EMBL" id="CAB0010525.1"/>
    </source>
</evidence>
<keyword evidence="2" id="KW-1185">Reference proteome</keyword>
<evidence type="ECO:0000313" key="2">
    <source>
        <dbReference type="Proteomes" id="UP000479000"/>
    </source>
</evidence>
<dbReference type="Proteomes" id="UP000479000">
    <property type="component" value="Unassembled WGS sequence"/>
</dbReference>
<protein>
    <submittedName>
        <fullName evidence="1">Uncharacterized protein</fullName>
    </submittedName>
</protein>
<reference evidence="1 2" key="1">
    <citation type="submission" date="2020-02" db="EMBL/GenBank/DDBJ databases">
        <authorList>
            <person name="Ferguson B K."/>
        </authorList>
    </citation>
    <scope>NUCLEOTIDE SEQUENCE [LARGE SCALE GENOMIC DNA]</scope>
</reference>
<name>A0A6H5H4L8_9HEMI</name>
<dbReference type="AlphaFoldDB" id="A0A6H5H4L8"/>
<dbReference type="EMBL" id="CADCXU010023049">
    <property type="protein sequence ID" value="CAB0010525.1"/>
    <property type="molecule type" value="Genomic_DNA"/>
</dbReference>
<proteinExistence type="predicted"/>
<sequence>MFFQPSRNAKAAFSQVKVFAAISFRAFPLLDSLALEWTIRLSFHSRGTSFYPFRIPATTSKVPDAYILVLLSINAVPFFPISFSIKLSTISLNRE</sequence>
<organism evidence="1 2">
    <name type="scientific">Nesidiocoris tenuis</name>
    <dbReference type="NCBI Taxonomy" id="355587"/>
    <lineage>
        <taxon>Eukaryota</taxon>
        <taxon>Metazoa</taxon>
        <taxon>Ecdysozoa</taxon>
        <taxon>Arthropoda</taxon>
        <taxon>Hexapoda</taxon>
        <taxon>Insecta</taxon>
        <taxon>Pterygota</taxon>
        <taxon>Neoptera</taxon>
        <taxon>Paraneoptera</taxon>
        <taxon>Hemiptera</taxon>
        <taxon>Heteroptera</taxon>
        <taxon>Panheteroptera</taxon>
        <taxon>Cimicomorpha</taxon>
        <taxon>Miridae</taxon>
        <taxon>Dicyphina</taxon>
        <taxon>Nesidiocoris</taxon>
    </lineage>
</organism>
<gene>
    <name evidence="1" type="ORF">NTEN_LOCUS15568</name>
</gene>